<evidence type="ECO:0000313" key="2">
    <source>
        <dbReference type="Proteomes" id="UP000018208"/>
    </source>
</evidence>
<dbReference type="AlphaFoldDB" id="A0A9P8LKI4"/>
<sequence>MQSCGEMRITIVGETEVAHAVPAEMVHVRIKKVDSNVSIAIEKLEEVEVDKSQRQITCIVCPNGCNMLVKIGNTNDIEEITGNQCKSGISYARQEIVEPFRTFSTSIAIENGETTRLPVKLSKPIPRNKLIEAAKKIRQCVVKAPIMMGDVVLKGIFGSKVVACAVSQKNDIVISFYFSLKYSIRLQQCDVDQQKIGQYQIQHNFSLFQLHLIKFHYKQCMTPHVAPYTVLSLQSCQNSSYQQLLQIHQQSSPICICTNYISIYILISLNILEKEFLLFLAQCSFVIQICYYARTFSHHTNCQQCSYIAKSINLSQHKFHIRRNPIQLRQIQYYTIKPMK</sequence>
<dbReference type="OrthoDB" id="498204at2759"/>
<dbReference type="InterPro" id="IPR012460">
    <property type="entry name" value="DUF1667"/>
</dbReference>
<dbReference type="InterPro" id="IPR036593">
    <property type="entry name" value="CPE0013-like_sf"/>
</dbReference>
<gene>
    <name evidence="1" type="ORF">SS50377_27726</name>
</gene>
<protein>
    <submittedName>
        <fullName evidence="1">Uncharacterized protein</fullName>
    </submittedName>
</protein>
<organism evidence="1 2">
    <name type="scientific">Spironucleus salmonicida</name>
    <dbReference type="NCBI Taxonomy" id="348837"/>
    <lineage>
        <taxon>Eukaryota</taxon>
        <taxon>Metamonada</taxon>
        <taxon>Diplomonadida</taxon>
        <taxon>Hexamitidae</taxon>
        <taxon>Hexamitinae</taxon>
        <taxon>Spironucleus</taxon>
    </lineage>
</organism>
<dbReference type="EMBL" id="AUWU02000008">
    <property type="protein sequence ID" value="KAH0569760.1"/>
    <property type="molecule type" value="Genomic_DNA"/>
</dbReference>
<name>A0A9P8LKI4_9EUKA</name>
<proteinExistence type="predicted"/>
<comment type="caution">
    <text evidence="1">The sequence shown here is derived from an EMBL/GenBank/DDBJ whole genome shotgun (WGS) entry which is preliminary data.</text>
</comment>
<dbReference type="PANTHER" id="PTHR39450:SF1">
    <property type="entry name" value="DUF1667 DOMAIN-CONTAINING PROTEIN"/>
    <property type="match status" value="1"/>
</dbReference>
<dbReference type="Proteomes" id="UP000018208">
    <property type="component" value="Unassembled WGS sequence"/>
</dbReference>
<dbReference type="GeneID" id="94301749"/>
<dbReference type="KEGG" id="ssao:94301749"/>
<keyword evidence="2" id="KW-1185">Reference proteome</keyword>
<dbReference type="RefSeq" id="XP_067760533.1">
    <property type="nucleotide sequence ID" value="XM_067911511.1"/>
</dbReference>
<dbReference type="PANTHER" id="PTHR39450">
    <property type="entry name" value="MOLYBDOPTERIN OXIDOREDUCTASE, 4FE-4S CLUSTER-BINDING SUBUNIT"/>
    <property type="match status" value="1"/>
</dbReference>
<reference evidence="1 2" key="1">
    <citation type="journal article" date="2014" name="PLoS Genet.">
        <title>The Genome of Spironucleus salmonicida Highlights a Fish Pathogen Adapted to Fluctuating Environments.</title>
        <authorList>
            <person name="Xu F."/>
            <person name="Jerlstrom-Hultqvist J."/>
            <person name="Einarsson E."/>
            <person name="Astvaldsson A."/>
            <person name="Svard S.G."/>
            <person name="Andersson J.O."/>
        </authorList>
    </citation>
    <scope>NUCLEOTIDE SEQUENCE [LARGE SCALE GENOMIC DNA]</scope>
    <source>
        <strain evidence="1 2">ATCC 50377</strain>
    </source>
</reference>
<dbReference type="Pfam" id="PF07892">
    <property type="entry name" value="DUF1667"/>
    <property type="match status" value="1"/>
</dbReference>
<dbReference type="Gene3D" id="3.10.530.10">
    <property type="entry name" value="CPE0013-like"/>
    <property type="match status" value="1"/>
</dbReference>
<dbReference type="SUPFAM" id="SSF160148">
    <property type="entry name" value="CPE0013-like"/>
    <property type="match status" value="1"/>
</dbReference>
<accession>A0A9P8LKI4</accession>
<evidence type="ECO:0000313" key="1">
    <source>
        <dbReference type="EMBL" id="KAH0569760.1"/>
    </source>
</evidence>